<feature type="transmembrane region" description="Helical" evidence="7">
    <location>
        <begin position="714"/>
        <end position="735"/>
    </location>
</feature>
<feature type="compositionally biased region" description="Low complexity" evidence="6">
    <location>
        <begin position="170"/>
        <end position="186"/>
    </location>
</feature>
<feature type="region of interest" description="Disordered" evidence="6">
    <location>
        <begin position="810"/>
        <end position="839"/>
    </location>
</feature>
<feature type="compositionally biased region" description="Polar residues" evidence="6">
    <location>
        <begin position="25"/>
        <end position="38"/>
    </location>
</feature>
<feature type="compositionally biased region" description="Low complexity" evidence="6">
    <location>
        <begin position="340"/>
        <end position="357"/>
    </location>
</feature>
<evidence type="ECO:0000256" key="5">
    <source>
        <dbReference type="ARBA" id="ARBA00023136"/>
    </source>
</evidence>
<dbReference type="PANTHER" id="PTHR43220">
    <property type="match status" value="1"/>
</dbReference>
<proteinExistence type="predicted"/>
<evidence type="ECO:0000256" key="7">
    <source>
        <dbReference type="SAM" id="Phobius"/>
    </source>
</evidence>
<dbReference type="Proteomes" id="UP000246740">
    <property type="component" value="Unassembled WGS sequence"/>
</dbReference>
<gene>
    <name evidence="9" type="ORF">BCV70DRAFT_87455</name>
</gene>
<feature type="compositionally biased region" description="Polar residues" evidence="6">
    <location>
        <begin position="1"/>
        <end position="11"/>
    </location>
</feature>
<dbReference type="GO" id="GO:0016020">
    <property type="term" value="C:membrane"/>
    <property type="evidence" value="ECO:0007669"/>
    <property type="project" value="UniProtKB-SubCell"/>
</dbReference>
<dbReference type="Pfam" id="PF09335">
    <property type="entry name" value="VTT_dom"/>
    <property type="match status" value="1"/>
</dbReference>
<evidence type="ECO:0000256" key="3">
    <source>
        <dbReference type="ARBA" id="ARBA00022729"/>
    </source>
</evidence>
<reference evidence="9 10" key="1">
    <citation type="journal article" date="2018" name="Mol. Biol. Evol.">
        <title>Broad Genomic Sampling Reveals a Smut Pathogenic Ancestry of the Fungal Clade Ustilaginomycotina.</title>
        <authorList>
            <person name="Kijpornyongpan T."/>
            <person name="Mondo S.J."/>
            <person name="Barry K."/>
            <person name="Sandor L."/>
            <person name="Lee J."/>
            <person name="Lipzen A."/>
            <person name="Pangilinan J."/>
            <person name="LaButti K."/>
            <person name="Hainaut M."/>
            <person name="Henrissat B."/>
            <person name="Grigoriev I.V."/>
            <person name="Spatafora J.W."/>
            <person name="Aime M.C."/>
        </authorList>
    </citation>
    <scope>NUCLEOTIDE SEQUENCE [LARGE SCALE GENOMIC DNA]</scope>
    <source>
        <strain evidence="9 10">MCA 3645</strain>
    </source>
</reference>
<dbReference type="AlphaFoldDB" id="A0A317XUL6"/>
<keyword evidence="5 7" id="KW-0472">Membrane</keyword>
<evidence type="ECO:0000256" key="4">
    <source>
        <dbReference type="ARBA" id="ARBA00022989"/>
    </source>
</evidence>
<feature type="region of interest" description="Disordered" evidence="6">
    <location>
        <begin position="108"/>
        <end position="127"/>
    </location>
</feature>
<comment type="subcellular location">
    <subcellularLocation>
        <location evidence="1">Membrane</location>
        <topology evidence="1">Multi-pass membrane protein</topology>
    </subcellularLocation>
</comment>
<evidence type="ECO:0000259" key="8">
    <source>
        <dbReference type="Pfam" id="PF09335"/>
    </source>
</evidence>
<evidence type="ECO:0000313" key="9">
    <source>
        <dbReference type="EMBL" id="PWZ01001.1"/>
    </source>
</evidence>
<feature type="region of interest" description="Disordered" evidence="6">
    <location>
        <begin position="313"/>
        <end position="375"/>
    </location>
</feature>
<feature type="region of interest" description="Disordered" evidence="6">
    <location>
        <begin position="66"/>
        <end position="89"/>
    </location>
</feature>
<keyword evidence="3" id="KW-0732">Signal</keyword>
<evidence type="ECO:0000313" key="10">
    <source>
        <dbReference type="Proteomes" id="UP000246740"/>
    </source>
</evidence>
<feature type="compositionally biased region" description="Low complexity" evidence="6">
    <location>
        <begin position="66"/>
        <end position="79"/>
    </location>
</feature>
<keyword evidence="4 7" id="KW-1133">Transmembrane helix</keyword>
<feature type="region of interest" description="Disordered" evidence="6">
    <location>
        <begin position="1"/>
        <end position="40"/>
    </location>
</feature>
<feature type="transmembrane region" description="Helical" evidence="7">
    <location>
        <begin position="457"/>
        <end position="478"/>
    </location>
</feature>
<dbReference type="EMBL" id="KZ819191">
    <property type="protein sequence ID" value="PWZ01001.1"/>
    <property type="molecule type" value="Genomic_DNA"/>
</dbReference>
<dbReference type="STRING" id="1882483.A0A317XUL6"/>
<dbReference type="OrthoDB" id="3364966at2759"/>
<keyword evidence="2 7" id="KW-0812">Transmembrane</keyword>
<evidence type="ECO:0000256" key="2">
    <source>
        <dbReference type="ARBA" id="ARBA00022692"/>
    </source>
</evidence>
<keyword evidence="10" id="KW-1185">Reference proteome</keyword>
<feature type="compositionally biased region" description="Polar residues" evidence="6">
    <location>
        <begin position="772"/>
        <end position="787"/>
    </location>
</feature>
<sequence length="851" mass="90972">MTLSTKTSTSPPRLHRSVTERPTIARTNSSGQVASTSRLAAPRSIEELAAAGGLIEHLDSDAADVTVSSASARRGNATRARTRSVSSNAVPVSQLAKSALAPIDADLSQHLDRGPGTPDFTLAASTPRWRRDELEKRNTVASSLGQGLRLISEAETSTASKSFGRDAGSRPRSNSDASTSSSSGSSQKKKTAPIAQLPRPRLSSLRSFFSSFSASAPNTVHSTPAREDPTGGLGLNDSGRRSPARPQPLVMPSARPAGPSGLRGLNEDSPPLTPNSDLDEHSAYHQYLKAFQGPFVPQTQSKHQGAPKHQWSAAQAAADAAHGVPDERHTITPPHLSQWTFTPPLTVSTTTSPVASSRAFSPPTRPDSNSASSGAFPHGLLPSHMVSAYGGSRPPTPTSTLTTSSERSARSYSVFDVNTYRVGGIGKGLVALLPRVQINLSSWRISMPNVRPFVPRMLFLLTIFVAATCCIVFMLSTLPLTLPNHISGLTLAEIKEMATSLKTYSQSSSKAFTHTLLVIGAFFTWKQSFTVPGSLLMNVVFGAMYGTYWGTLYTSVLTAVGGVFCYLLSAPLAPLITSLPGLAKPLDAMRRALSPGRAHASGRSVMISNSHRGSDGNVWTYLLVLRVLPIVPYGLMNIACGVLGVPLLPYGVTLAIGSIPWNFVTCQVGDLLQEIVEAIPLDEDMTVSGIKNKTTTHAGGGMREIIDHIWTRDMMIKLVLLSIASLLPMVLSRYLKYRQRQQNALNVYEPVETSDDLATHRYDEENDHSGSRRTSQLLNEPVSSAMSGSVGLKSDARSANTFEMDQRFGHVRESTDQTSESSGSASGSSTSGAGYSNDGKVRRLRATGVWL</sequence>
<feature type="compositionally biased region" description="Low complexity" evidence="6">
    <location>
        <begin position="818"/>
        <end position="836"/>
    </location>
</feature>
<dbReference type="InterPro" id="IPR045014">
    <property type="entry name" value="TM41A/B"/>
</dbReference>
<feature type="transmembrane region" description="Helical" evidence="7">
    <location>
        <begin position="618"/>
        <end position="645"/>
    </location>
</feature>
<organism evidence="9 10">
    <name type="scientific">Testicularia cyperi</name>
    <dbReference type="NCBI Taxonomy" id="1882483"/>
    <lineage>
        <taxon>Eukaryota</taxon>
        <taxon>Fungi</taxon>
        <taxon>Dikarya</taxon>
        <taxon>Basidiomycota</taxon>
        <taxon>Ustilaginomycotina</taxon>
        <taxon>Ustilaginomycetes</taxon>
        <taxon>Ustilaginales</taxon>
        <taxon>Anthracoideaceae</taxon>
        <taxon>Testicularia</taxon>
    </lineage>
</organism>
<protein>
    <recommendedName>
        <fullName evidence="8">VTT domain-containing protein</fullName>
    </recommendedName>
</protein>
<feature type="region of interest" description="Disordered" evidence="6">
    <location>
        <begin position="214"/>
        <end position="279"/>
    </location>
</feature>
<evidence type="ECO:0000256" key="1">
    <source>
        <dbReference type="ARBA" id="ARBA00004141"/>
    </source>
</evidence>
<feature type="region of interest" description="Disordered" evidence="6">
    <location>
        <begin position="762"/>
        <end position="795"/>
    </location>
</feature>
<accession>A0A317XUL6</accession>
<feature type="domain" description="VTT" evidence="8">
    <location>
        <begin position="531"/>
        <end position="670"/>
    </location>
</feature>
<dbReference type="InterPro" id="IPR032816">
    <property type="entry name" value="VTT_dom"/>
</dbReference>
<evidence type="ECO:0000256" key="6">
    <source>
        <dbReference type="SAM" id="MobiDB-lite"/>
    </source>
</evidence>
<dbReference type="InParanoid" id="A0A317XUL6"/>
<name>A0A317XUL6_9BASI</name>
<feature type="region of interest" description="Disordered" evidence="6">
    <location>
        <begin position="155"/>
        <end position="200"/>
    </location>
</feature>
<dbReference type="PANTHER" id="PTHR43220:SF21">
    <property type="entry name" value="TRANSMEMBRANE PROTEIN 41A"/>
    <property type="match status" value="1"/>
</dbReference>